<proteinExistence type="predicted"/>
<dbReference type="EMBL" id="CM000786">
    <property type="protein sequence ID" value="AQK47227.1"/>
    <property type="molecule type" value="Genomic_DNA"/>
</dbReference>
<gene>
    <name evidence="1" type="ORF">ZEAMMB73_Zm00001d026612</name>
</gene>
<sequence>MEEDSSAMEPNRLREAEAAAGELKRLREAGQSQYMYRSIADARVVGGRVCLFAVVSEIGATVHSRGTGKPTLNHSLLFFCAPAVSLS</sequence>
<accession>A0A1D6JHZ4</accession>
<dbReference type="AlphaFoldDB" id="A0A1D6JHZ4"/>
<reference evidence="1" key="1">
    <citation type="submission" date="2015-12" db="EMBL/GenBank/DDBJ databases">
        <title>Update maize B73 reference genome by single molecule sequencing technologies.</title>
        <authorList>
            <consortium name="Maize Genome Sequencing Project"/>
            <person name="Ware D."/>
        </authorList>
    </citation>
    <scope>NUCLEOTIDE SEQUENCE</scope>
    <source>
        <tissue evidence="1">Seedling</tissue>
    </source>
</reference>
<name>A0A1D6JHZ4_MAIZE</name>
<organism evidence="1">
    <name type="scientific">Zea mays</name>
    <name type="common">Maize</name>
    <dbReference type="NCBI Taxonomy" id="4577"/>
    <lineage>
        <taxon>Eukaryota</taxon>
        <taxon>Viridiplantae</taxon>
        <taxon>Streptophyta</taxon>
        <taxon>Embryophyta</taxon>
        <taxon>Tracheophyta</taxon>
        <taxon>Spermatophyta</taxon>
        <taxon>Magnoliopsida</taxon>
        <taxon>Liliopsida</taxon>
        <taxon>Poales</taxon>
        <taxon>Poaceae</taxon>
        <taxon>PACMAD clade</taxon>
        <taxon>Panicoideae</taxon>
        <taxon>Andropogonodae</taxon>
        <taxon>Andropogoneae</taxon>
        <taxon>Tripsacinae</taxon>
        <taxon>Zea</taxon>
    </lineage>
</organism>
<protein>
    <submittedName>
        <fullName evidence="1">Protection of telomeres protein 1b</fullName>
    </submittedName>
</protein>
<evidence type="ECO:0000313" key="1">
    <source>
        <dbReference type="EMBL" id="AQK47227.1"/>
    </source>
</evidence>